<dbReference type="PANTHER" id="PTHR21225">
    <property type="entry name" value="PHOSPHO-2-DEHYDRO-3-DEOXYHEPTONATE ALDOLASE DAHP SYNTHETASE"/>
    <property type="match status" value="1"/>
</dbReference>
<dbReference type="NCBIfam" id="TIGR00034">
    <property type="entry name" value="aroFGH"/>
    <property type="match status" value="1"/>
</dbReference>
<dbReference type="GO" id="GO:0009423">
    <property type="term" value="P:chorismate biosynthetic process"/>
    <property type="evidence" value="ECO:0007669"/>
    <property type="project" value="UniProtKB-UniPathway"/>
</dbReference>
<dbReference type="PANTHER" id="PTHR21225:SF12">
    <property type="entry name" value="PHOSPHO-2-DEHYDRO-3-DEOXYHEPTONATE ALDOLASE, TYROSINE-INHIBITED"/>
    <property type="match status" value="1"/>
</dbReference>
<proteinExistence type="inferred from homology"/>
<dbReference type="PIRSF" id="PIRSF001361">
    <property type="entry name" value="DAHP_synthase"/>
    <property type="match status" value="1"/>
</dbReference>
<dbReference type="GO" id="GO:0003849">
    <property type="term" value="F:3-deoxy-7-phosphoheptulonate synthase activity"/>
    <property type="evidence" value="ECO:0007669"/>
    <property type="project" value="UniProtKB-EC"/>
</dbReference>
<dbReference type="Proteomes" id="UP000323824">
    <property type="component" value="Chromosome"/>
</dbReference>
<dbReference type="EMBL" id="CP035807">
    <property type="protein sequence ID" value="QEN03483.1"/>
    <property type="molecule type" value="Genomic_DNA"/>
</dbReference>
<evidence type="ECO:0000256" key="8">
    <source>
        <dbReference type="PIRNR" id="PIRNR001361"/>
    </source>
</evidence>
<evidence type="ECO:0000313" key="11">
    <source>
        <dbReference type="Proteomes" id="UP000323824"/>
    </source>
</evidence>
<dbReference type="KEGG" id="sper:EW093_01765"/>
<evidence type="ECO:0000256" key="4">
    <source>
        <dbReference type="ARBA" id="ARBA00022605"/>
    </source>
</evidence>
<dbReference type="Gene3D" id="3.20.20.70">
    <property type="entry name" value="Aldolase class I"/>
    <property type="match status" value="1"/>
</dbReference>
<reference evidence="10 11" key="1">
    <citation type="submission" date="2019-02" db="EMBL/GenBank/DDBJ databases">
        <authorList>
            <person name="Fomenkov A."/>
            <person name="Dubinina G."/>
            <person name="Grabovich M."/>
            <person name="Vincze T."/>
            <person name="Roberts R.J."/>
        </authorList>
    </citation>
    <scope>NUCLEOTIDE SEQUENCE [LARGE SCALE GENOMIC DNA]</scope>
    <source>
        <strain evidence="10 11">P</strain>
    </source>
</reference>
<evidence type="ECO:0000256" key="6">
    <source>
        <dbReference type="ARBA" id="ARBA00023141"/>
    </source>
</evidence>
<evidence type="ECO:0000259" key="9">
    <source>
        <dbReference type="Pfam" id="PF00793"/>
    </source>
</evidence>
<evidence type="ECO:0000313" key="10">
    <source>
        <dbReference type="EMBL" id="QEN03483.1"/>
    </source>
</evidence>
<dbReference type="AlphaFoldDB" id="A0A5C1Q5Z3"/>
<keyword evidence="5 8" id="KW-0808">Transferase</keyword>
<organism evidence="10 11">
    <name type="scientific">Thiospirochaeta perfilievii</name>
    <dbReference type="NCBI Taxonomy" id="252967"/>
    <lineage>
        <taxon>Bacteria</taxon>
        <taxon>Pseudomonadati</taxon>
        <taxon>Spirochaetota</taxon>
        <taxon>Spirochaetia</taxon>
        <taxon>Spirochaetales</taxon>
        <taxon>Spirochaetaceae</taxon>
        <taxon>Thiospirochaeta</taxon>
    </lineage>
</organism>
<dbReference type="RefSeq" id="WP_149566741.1">
    <property type="nucleotide sequence ID" value="NZ_CP035807.1"/>
</dbReference>
<dbReference type="InterPro" id="IPR006219">
    <property type="entry name" value="DAHP_synth_1"/>
</dbReference>
<keyword evidence="4 8" id="KW-0028">Amino-acid biosynthesis</keyword>
<evidence type="ECO:0000256" key="1">
    <source>
        <dbReference type="ARBA" id="ARBA00003726"/>
    </source>
</evidence>
<dbReference type="UniPathway" id="UPA00053">
    <property type="reaction ID" value="UER00084"/>
</dbReference>
<comment type="catalytic activity">
    <reaction evidence="7 8">
        <text>D-erythrose 4-phosphate + phosphoenolpyruvate + H2O = 7-phospho-2-dehydro-3-deoxy-D-arabino-heptonate + phosphate</text>
        <dbReference type="Rhea" id="RHEA:14717"/>
        <dbReference type="ChEBI" id="CHEBI:15377"/>
        <dbReference type="ChEBI" id="CHEBI:16897"/>
        <dbReference type="ChEBI" id="CHEBI:43474"/>
        <dbReference type="ChEBI" id="CHEBI:58394"/>
        <dbReference type="ChEBI" id="CHEBI:58702"/>
        <dbReference type="EC" id="2.5.1.54"/>
    </reaction>
</comment>
<sequence length="346" mass="38028">MEKILNVNIGSCKPLLSPDDLKSEISVSDSAYQTVITGRKTIKKILDKEDSRIIAIVGPCSVHDYNCAMEYAKELKKLQDRYKEKIVVVMRVYFEKPRTTVGWKGMILDPYMDGSCDIEEGLRRGRKLLADINNLGLPCATEALDPIVPQYNSDLISWAAIGARTTESQTHREMSSGLSMPVGFKNGTDGSIKTAIDALIASNHSHTFIGIDQVGQTSVLKTKGNKYGHVILRGGRNGSNYGAKNILETEELLEASKLNSSIIVDCSHANSDKNYKNQGKVIKSIIAQKQSGNSSIIGFMLESNLKEGNQKIGDDLSKLEYGVSVTDQCISISETEELLDLVYRSI</sequence>
<gene>
    <name evidence="10" type="ORF">EW093_01765</name>
</gene>
<dbReference type="OrthoDB" id="9807331at2"/>
<comment type="pathway">
    <text evidence="2 8">Metabolic intermediate biosynthesis; chorismate biosynthesis; chorismate from D-erythrose 4-phosphate and phosphoenolpyruvate: step 1/7.</text>
</comment>
<dbReference type="FunFam" id="3.20.20.70:FF:000005">
    <property type="entry name" value="Phospho-2-dehydro-3-deoxyheptonate aldolase"/>
    <property type="match status" value="1"/>
</dbReference>
<dbReference type="GO" id="GO:0008652">
    <property type="term" value="P:amino acid biosynthetic process"/>
    <property type="evidence" value="ECO:0007669"/>
    <property type="project" value="UniProtKB-KW"/>
</dbReference>
<keyword evidence="11" id="KW-1185">Reference proteome</keyword>
<keyword evidence="6 8" id="KW-0057">Aromatic amino acid biosynthesis</keyword>
<protein>
    <recommendedName>
        <fullName evidence="8">Phospho-2-dehydro-3-deoxyheptonate aldolase</fullName>
        <ecNumber evidence="8">2.5.1.54</ecNumber>
    </recommendedName>
</protein>
<dbReference type="EC" id="2.5.1.54" evidence="8"/>
<evidence type="ECO:0000256" key="3">
    <source>
        <dbReference type="ARBA" id="ARBA00007985"/>
    </source>
</evidence>
<dbReference type="InterPro" id="IPR013785">
    <property type="entry name" value="Aldolase_TIM"/>
</dbReference>
<dbReference type="NCBIfam" id="NF009395">
    <property type="entry name" value="PRK12755.1"/>
    <property type="match status" value="1"/>
</dbReference>
<accession>A0A5C1Q5Z3</accession>
<dbReference type="GO" id="GO:0042802">
    <property type="term" value="F:identical protein binding"/>
    <property type="evidence" value="ECO:0007669"/>
    <property type="project" value="UniProtKB-ARBA"/>
</dbReference>
<name>A0A5C1Q5Z3_9SPIO</name>
<comment type="similarity">
    <text evidence="3 8">Belongs to the class-I DAHP synthase family.</text>
</comment>
<dbReference type="Pfam" id="PF00793">
    <property type="entry name" value="DAHP_synth_1"/>
    <property type="match status" value="1"/>
</dbReference>
<dbReference type="GO" id="GO:0005737">
    <property type="term" value="C:cytoplasm"/>
    <property type="evidence" value="ECO:0007669"/>
    <property type="project" value="TreeGrafter"/>
</dbReference>
<evidence type="ECO:0000256" key="5">
    <source>
        <dbReference type="ARBA" id="ARBA00022679"/>
    </source>
</evidence>
<feature type="domain" description="DAHP synthetase I/KDSA" evidence="9">
    <location>
        <begin position="44"/>
        <end position="338"/>
    </location>
</feature>
<evidence type="ECO:0000256" key="7">
    <source>
        <dbReference type="ARBA" id="ARBA00047508"/>
    </source>
</evidence>
<evidence type="ECO:0000256" key="2">
    <source>
        <dbReference type="ARBA" id="ARBA00004688"/>
    </source>
</evidence>
<dbReference type="InterPro" id="IPR006218">
    <property type="entry name" value="DAHP1/KDSA"/>
</dbReference>
<comment type="function">
    <text evidence="1 8">Stereospecific condensation of phosphoenolpyruvate (PEP) and D-erythrose-4-phosphate (E4P) giving rise to 3-deoxy-D-arabino-heptulosonate-7-phosphate (DAHP).</text>
</comment>
<reference evidence="10 11" key="2">
    <citation type="submission" date="2019-09" db="EMBL/GenBank/DDBJ databases">
        <title>Complete Genome Sequence and Methylome Analysis of free living Spirochaetas.</title>
        <authorList>
            <person name="Leshcheva N."/>
            <person name="Mikheeva N."/>
        </authorList>
    </citation>
    <scope>NUCLEOTIDE SEQUENCE [LARGE SCALE GENOMIC DNA]</scope>
    <source>
        <strain evidence="10 11">P</strain>
    </source>
</reference>
<dbReference type="GO" id="GO:0009073">
    <property type="term" value="P:aromatic amino acid family biosynthetic process"/>
    <property type="evidence" value="ECO:0007669"/>
    <property type="project" value="UniProtKB-KW"/>
</dbReference>
<dbReference type="SUPFAM" id="SSF51569">
    <property type="entry name" value="Aldolase"/>
    <property type="match status" value="1"/>
</dbReference>